<gene>
    <name evidence="1" type="ORF">UJA718_LOCUS47450</name>
</gene>
<name>A0A821XIC0_9BILA</name>
<comment type="caution">
    <text evidence="1">The sequence shown here is derived from an EMBL/GenBank/DDBJ whole genome shotgun (WGS) entry which is preliminary data.</text>
</comment>
<dbReference type="AlphaFoldDB" id="A0A821XIC0"/>
<keyword evidence="2" id="KW-1185">Reference proteome</keyword>
<feature type="non-terminal residue" evidence="1">
    <location>
        <position position="1"/>
    </location>
</feature>
<dbReference type="Proteomes" id="UP000663873">
    <property type="component" value="Unassembled WGS sequence"/>
</dbReference>
<proteinExistence type="predicted"/>
<sequence length="53" mass="5888">IKPSPVLVLTNRVNTQIQSNIPTADVTLPKFDLEFSFDDLDNSGEQTDNVLNL</sequence>
<organism evidence="1 2">
    <name type="scientific">Rotaria socialis</name>
    <dbReference type="NCBI Taxonomy" id="392032"/>
    <lineage>
        <taxon>Eukaryota</taxon>
        <taxon>Metazoa</taxon>
        <taxon>Spiralia</taxon>
        <taxon>Gnathifera</taxon>
        <taxon>Rotifera</taxon>
        <taxon>Eurotatoria</taxon>
        <taxon>Bdelloidea</taxon>
        <taxon>Philodinida</taxon>
        <taxon>Philodinidae</taxon>
        <taxon>Rotaria</taxon>
    </lineage>
</organism>
<protein>
    <submittedName>
        <fullName evidence="1">Uncharacterized protein</fullName>
    </submittedName>
</protein>
<reference evidence="1" key="1">
    <citation type="submission" date="2021-02" db="EMBL/GenBank/DDBJ databases">
        <authorList>
            <person name="Nowell W R."/>
        </authorList>
    </citation>
    <scope>NUCLEOTIDE SEQUENCE</scope>
</reference>
<accession>A0A821XIC0</accession>
<dbReference type="EMBL" id="CAJOBP010090044">
    <property type="protein sequence ID" value="CAF4943859.1"/>
    <property type="molecule type" value="Genomic_DNA"/>
</dbReference>
<evidence type="ECO:0000313" key="2">
    <source>
        <dbReference type="Proteomes" id="UP000663873"/>
    </source>
</evidence>
<evidence type="ECO:0000313" key="1">
    <source>
        <dbReference type="EMBL" id="CAF4943859.1"/>
    </source>
</evidence>